<keyword evidence="4" id="KW-1185">Reference proteome</keyword>
<gene>
    <name evidence="3" type="ORF">Lac1_28690</name>
</gene>
<sequence>MKTLGYYNGRYGELDEMMIPMNDRVCWFGDGVYDAGPSRNYKIFALDEHIDRFFNSAGLLDIKMPVTKAELKEILQEMVNKMDTGNLFVYYQVTRGSGIRNHAFTEGAGNLWIMLKPAEISDGTQPIRLITLEDTRFLHCNIKTLNLIPSCVATEKAKQAGCQEAVFYRPGGRVTECAHSNVHIIKDGKLVTAPTDNLILPGIARAHLIRMCKKLEIPVSETPYTLEDLFAAEEVIVTSSSNLCLYANEIDGKPVGGKNPELLEKLRKALLDEFYEATK</sequence>
<evidence type="ECO:0000256" key="2">
    <source>
        <dbReference type="ARBA" id="ARBA00009320"/>
    </source>
</evidence>
<protein>
    <submittedName>
        <fullName evidence="3">Cytochrome c550</fullName>
    </submittedName>
</protein>
<dbReference type="PANTHER" id="PTHR42743:SF10">
    <property type="entry name" value="D-ALANINE AMINOTRANSFERASE"/>
    <property type="match status" value="1"/>
</dbReference>
<evidence type="ECO:0000313" key="4">
    <source>
        <dbReference type="Proteomes" id="UP001305815"/>
    </source>
</evidence>
<dbReference type="RefSeq" id="WP_316265757.1">
    <property type="nucleotide sequence ID" value="NZ_AP027742.1"/>
</dbReference>
<dbReference type="InterPro" id="IPR050571">
    <property type="entry name" value="Class-IV_PLP-Dep_Aminotrnsfr"/>
</dbReference>
<dbReference type="InterPro" id="IPR001544">
    <property type="entry name" value="Aminotrans_IV"/>
</dbReference>
<evidence type="ECO:0000256" key="1">
    <source>
        <dbReference type="ARBA" id="ARBA00001933"/>
    </source>
</evidence>
<accession>A0ABN6Z6B8</accession>
<dbReference type="Proteomes" id="UP001305815">
    <property type="component" value="Chromosome"/>
</dbReference>
<comment type="similarity">
    <text evidence="2">Belongs to the class-IV pyridoxal-phosphate-dependent aminotransferase family.</text>
</comment>
<dbReference type="EMBL" id="AP027742">
    <property type="protein sequence ID" value="BDZ78686.1"/>
    <property type="molecule type" value="Genomic_DNA"/>
</dbReference>
<organism evidence="3 4">
    <name type="scientific">Claveliimonas bilis</name>
    <dbReference type="NCBI Taxonomy" id="3028070"/>
    <lineage>
        <taxon>Bacteria</taxon>
        <taxon>Bacillati</taxon>
        <taxon>Bacillota</taxon>
        <taxon>Clostridia</taxon>
        <taxon>Lachnospirales</taxon>
        <taxon>Lachnospiraceae</taxon>
        <taxon>Claveliimonas</taxon>
    </lineage>
</organism>
<reference evidence="4" key="1">
    <citation type="journal article" date="2023" name="Int. J. Syst. Evol. Microbiol.">
        <title>Claveliimonas bilis gen. nov., sp. nov., deoxycholic acid-producing bacteria isolated from human faeces, and reclassification of Sellimonas monacensis Zenner et al. 2021 as Claveliimonas monacensis comb. nov.</title>
        <authorList>
            <person name="Hisatomi A."/>
            <person name="Kastawa N.W.E.P.G."/>
            <person name="Song I."/>
            <person name="Ohkuma M."/>
            <person name="Fukiya S."/>
            <person name="Sakamoto M."/>
        </authorList>
    </citation>
    <scope>NUCLEOTIDE SEQUENCE [LARGE SCALE GENOMIC DNA]</scope>
    <source>
        <strain evidence="4">12BBH14</strain>
    </source>
</reference>
<dbReference type="PANTHER" id="PTHR42743">
    <property type="entry name" value="AMINO-ACID AMINOTRANSFERASE"/>
    <property type="match status" value="1"/>
</dbReference>
<name>A0ABN6Z6B8_9FIRM</name>
<proteinExistence type="inferred from homology"/>
<comment type="cofactor">
    <cofactor evidence="1">
        <name>pyridoxal 5'-phosphate</name>
        <dbReference type="ChEBI" id="CHEBI:597326"/>
    </cofactor>
</comment>
<dbReference type="Pfam" id="PF01063">
    <property type="entry name" value="Aminotran_4"/>
    <property type="match status" value="1"/>
</dbReference>
<evidence type="ECO:0000313" key="3">
    <source>
        <dbReference type="EMBL" id="BDZ78686.1"/>
    </source>
</evidence>